<evidence type="ECO:0000313" key="2">
    <source>
        <dbReference type="EMBL" id="TNN03924.1"/>
    </source>
</evidence>
<feature type="compositionally biased region" description="Low complexity" evidence="1">
    <location>
        <begin position="194"/>
        <end position="204"/>
    </location>
</feature>
<feature type="region of interest" description="Disordered" evidence="1">
    <location>
        <begin position="88"/>
        <end position="204"/>
    </location>
</feature>
<protein>
    <submittedName>
        <fullName evidence="2">Uncharacterized protein</fullName>
    </submittedName>
</protein>
<feature type="compositionally biased region" description="Gly residues" evidence="1">
    <location>
        <begin position="479"/>
        <end position="489"/>
    </location>
</feature>
<reference evidence="2 3" key="1">
    <citation type="submission" date="2019-04" db="EMBL/GenBank/DDBJ databases">
        <title>The sequence and de novo assembly of Takifugu bimaculatus genome using PacBio and Hi-C technologies.</title>
        <authorList>
            <person name="Xu P."/>
            <person name="Liu B."/>
            <person name="Zhou Z."/>
        </authorList>
    </citation>
    <scope>NUCLEOTIDE SEQUENCE [LARGE SCALE GENOMIC DNA]</scope>
    <source>
        <strain evidence="2">TB-2018</strain>
        <tissue evidence="2">Muscle</tissue>
    </source>
</reference>
<feature type="region of interest" description="Disordered" evidence="1">
    <location>
        <begin position="548"/>
        <end position="576"/>
    </location>
</feature>
<dbReference type="EMBL" id="SWLE01000001">
    <property type="protein sequence ID" value="TNN03924.1"/>
    <property type="molecule type" value="Genomic_DNA"/>
</dbReference>
<dbReference type="InterPro" id="IPR052466">
    <property type="entry name" value="DNA_MethProtect_Complex"/>
</dbReference>
<dbReference type="PANTHER" id="PTHR14709">
    <property type="entry name" value="GLUTAMINE AND SERINE-RICH PROTEIN 1-RELATED"/>
    <property type="match status" value="1"/>
</dbReference>
<evidence type="ECO:0000313" key="3">
    <source>
        <dbReference type="Proteomes" id="UP000516260"/>
    </source>
</evidence>
<comment type="caution">
    <text evidence="2">The sequence shown here is derived from an EMBL/GenBank/DDBJ whole genome shotgun (WGS) entry which is preliminary data.</text>
</comment>
<organism evidence="2 3">
    <name type="scientific">Takifugu bimaculatus</name>
    <dbReference type="NCBI Taxonomy" id="433685"/>
    <lineage>
        <taxon>Eukaryota</taxon>
        <taxon>Metazoa</taxon>
        <taxon>Chordata</taxon>
        <taxon>Craniata</taxon>
        <taxon>Vertebrata</taxon>
        <taxon>Euteleostomi</taxon>
        <taxon>Actinopterygii</taxon>
        <taxon>Neopterygii</taxon>
        <taxon>Teleostei</taxon>
        <taxon>Neoteleostei</taxon>
        <taxon>Acanthomorphata</taxon>
        <taxon>Eupercaria</taxon>
        <taxon>Tetraodontiformes</taxon>
        <taxon>Tetradontoidea</taxon>
        <taxon>Tetraodontidae</taxon>
        <taxon>Takifugu</taxon>
    </lineage>
</organism>
<feature type="compositionally biased region" description="Basic and acidic residues" evidence="1">
    <location>
        <begin position="99"/>
        <end position="166"/>
    </location>
</feature>
<proteinExistence type="predicted"/>
<feature type="compositionally biased region" description="Low complexity" evidence="1">
    <location>
        <begin position="231"/>
        <end position="240"/>
    </location>
</feature>
<feature type="compositionally biased region" description="Gly residues" evidence="1">
    <location>
        <begin position="265"/>
        <end position="275"/>
    </location>
</feature>
<feature type="compositionally biased region" description="Basic residues" evidence="1">
    <location>
        <begin position="343"/>
        <end position="354"/>
    </location>
</feature>
<evidence type="ECO:0000256" key="1">
    <source>
        <dbReference type="SAM" id="MobiDB-lite"/>
    </source>
</evidence>
<feature type="compositionally biased region" description="Low complexity" evidence="1">
    <location>
        <begin position="360"/>
        <end position="387"/>
    </location>
</feature>
<feature type="compositionally biased region" description="Low complexity" evidence="1">
    <location>
        <begin position="325"/>
        <end position="342"/>
    </location>
</feature>
<gene>
    <name evidence="2" type="ORF">fugu_000953</name>
</gene>
<dbReference type="PANTHER" id="PTHR14709:SF1">
    <property type="entry name" value="PROLINE-RICH PROTEIN 12"/>
    <property type="match status" value="1"/>
</dbReference>
<feature type="region of interest" description="Disordered" evidence="1">
    <location>
        <begin position="450"/>
        <end position="489"/>
    </location>
</feature>
<keyword evidence="3" id="KW-1185">Reference proteome</keyword>
<feature type="compositionally biased region" description="Low complexity" evidence="1">
    <location>
        <begin position="169"/>
        <end position="178"/>
    </location>
</feature>
<name>A0A4Z2CIJ8_9TELE</name>
<feature type="region of interest" description="Disordered" evidence="1">
    <location>
        <begin position="218"/>
        <end position="410"/>
    </location>
</feature>
<dbReference type="Proteomes" id="UP000516260">
    <property type="component" value="Chromosome 1"/>
</dbReference>
<dbReference type="AlphaFoldDB" id="A0A4Z2CIJ8"/>
<accession>A0A4Z2CIJ8</accession>
<sequence length="602" mass="66022">MGGEIHTANTLLLPNTPHTTSMFPHTVRYPPTLKWSFRRNHKIALKSLSLGKPQKSSNSIPRLKLPCPSWTLRLISLASLLTYSSPCCPTPPETSSEPHQQHHKMDSHRPHQQHHKMDSHQAHQQHPKMDAHAQHQQHQKMEPHQHPQHHKIDSHPQHQQHHKMDSHPQQQHSMGQQQAVMESAGGALGTSKHQSQSQTTQLQLQLQSQALEVAAAHYNHGPPPHQHEPSQVKQSSVVSSLDMLERSLSQTSSTDVAVVEDRRGGPGSGGRSGAGGDRHRQQDQQRQHPSHHHSQPHPASELHSFLSEPDIGLSTPSHMHHLSQHHSQQQQQQQHPGSQHPQVHSHHPHSHPHHIPPPSASAHSQPQPDPQQALSSQLPPQQSTLDQQRSEQHQFDTVSPVEKAEQNQQNNRFVPLTSICFPDSLLQDEDRSFFPGMEDMFCTEDYKSSCAGGAGPGQDEMNESHTGQEGMDSMKARQSGGGSGGSGGAGYDIMGHHGGDQGYEPYCHGLEEPSNNTMTLDLDSLKTHELPSTVNTEQLGLIQSQAPAMGMGSNAAGPNNSGAKMSAGPGGTSTGPGPEVSSLQFFARLVPRNFLSPVLSIY</sequence>
<feature type="compositionally biased region" description="Basic and acidic residues" evidence="1">
    <location>
        <begin position="276"/>
        <end position="286"/>
    </location>
</feature>